<dbReference type="Proteomes" id="UP000600026">
    <property type="component" value="Unassembled WGS sequence"/>
</dbReference>
<feature type="chain" id="PRO_5037869838" description="LPXTG cell wall anchor domain-containing protein" evidence="3">
    <location>
        <begin position="28"/>
        <end position="370"/>
    </location>
</feature>
<keyword evidence="3" id="KW-0732">Signal</keyword>
<keyword evidence="2" id="KW-0812">Transmembrane</keyword>
<feature type="transmembrane region" description="Helical" evidence="2">
    <location>
        <begin position="339"/>
        <end position="360"/>
    </location>
</feature>
<gene>
    <name evidence="4" type="ORF">Sxan_29830</name>
</gene>
<evidence type="ECO:0000256" key="3">
    <source>
        <dbReference type="SAM" id="SignalP"/>
    </source>
</evidence>
<sequence length="370" mass="36015">MKVKRVTLVAVASMAGPVVLAAAPALADEVRPSPPVSAQDAHAEPAPAPAVPDPAPAPAVPDPAPAPAPSDPVPEPGPSDGPPPGGSAGGGALAPSEGGAPTGDPSVRAVDGLSVQLEGVPGSFVAGGGWGEFSVAVENTSGQRQPGRTILFSLNVLTETGRFTHEIVRAQFFADGAWRDIPLVSDPELGDIDGALPGDFLDFPAGRSVIPVRMAFASDAPLITFYATSTVEGAQAVPGWSESVIVAPDGGGDPGGGDPGGEEPGGEVPGGEGPGAEEPGGGEQGGGTPGPGIDPDPGPTVAPGGSEASDDGSRAPEDGGPAATGRPGGRLAETGTDAVTSWTLGVGGSAVLLGAALLAGTGRHRRRIRP</sequence>
<evidence type="ECO:0000256" key="1">
    <source>
        <dbReference type="SAM" id="MobiDB-lite"/>
    </source>
</evidence>
<comment type="caution">
    <text evidence="4">The sequence shown here is derived from an EMBL/GenBank/DDBJ whole genome shotgun (WGS) entry which is preliminary data.</text>
</comment>
<feature type="region of interest" description="Disordered" evidence="1">
    <location>
        <begin position="29"/>
        <end position="108"/>
    </location>
</feature>
<accession>A0A919GX86</accession>
<feature type="region of interest" description="Disordered" evidence="1">
    <location>
        <begin position="243"/>
        <end position="336"/>
    </location>
</feature>
<feature type="compositionally biased region" description="Gly residues" evidence="1">
    <location>
        <begin position="249"/>
        <end position="259"/>
    </location>
</feature>
<feature type="signal peptide" evidence="3">
    <location>
        <begin position="1"/>
        <end position="27"/>
    </location>
</feature>
<proteinExistence type="predicted"/>
<evidence type="ECO:0000313" key="4">
    <source>
        <dbReference type="EMBL" id="GHI85619.1"/>
    </source>
</evidence>
<keyword evidence="5" id="KW-1185">Reference proteome</keyword>
<feature type="compositionally biased region" description="Gly residues" evidence="1">
    <location>
        <begin position="266"/>
        <end position="290"/>
    </location>
</feature>
<dbReference type="AlphaFoldDB" id="A0A919GX86"/>
<keyword evidence="2" id="KW-0472">Membrane</keyword>
<feature type="compositionally biased region" description="Pro residues" evidence="1">
    <location>
        <begin position="46"/>
        <end position="85"/>
    </location>
</feature>
<evidence type="ECO:0000313" key="5">
    <source>
        <dbReference type="Proteomes" id="UP000600026"/>
    </source>
</evidence>
<evidence type="ECO:0000256" key="2">
    <source>
        <dbReference type="SAM" id="Phobius"/>
    </source>
</evidence>
<dbReference type="EMBL" id="BNEE01000006">
    <property type="protein sequence ID" value="GHI85619.1"/>
    <property type="molecule type" value="Genomic_DNA"/>
</dbReference>
<evidence type="ECO:0008006" key="6">
    <source>
        <dbReference type="Google" id="ProtNLM"/>
    </source>
</evidence>
<name>A0A919GX86_9ACTN</name>
<keyword evidence="2" id="KW-1133">Transmembrane helix</keyword>
<organism evidence="4 5">
    <name type="scientific">Streptomyces xanthophaeus</name>
    <dbReference type="NCBI Taxonomy" id="67385"/>
    <lineage>
        <taxon>Bacteria</taxon>
        <taxon>Bacillati</taxon>
        <taxon>Actinomycetota</taxon>
        <taxon>Actinomycetes</taxon>
        <taxon>Kitasatosporales</taxon>
        <taxon>Streptomycetaceae</taxon>
        <taxon>Streptomyces</taxon>
    </lineage>
</organism>
<reference evidence="4" key="1">
    <citation type="submission" date="2020-09" db="EMBL/GenBank/DDBJ databases">
        <title>Whole genome shotgun sequence of Streptomyces xanthophaeus NBRC 12829.</title>
        <authorList>
            <person name="Komaki H."/>
            <person name="Tamura T."/>
        </authorList>
    </citation>
    <scope>NUCLEOTIDE SEQUENCE</scope>
    <source>
        <strain evidence="4">NBRC 12829</strain>
    </source>
</reference>
<protein>
    <recommendedName>
        <fullName evidence="6">LPXTG cell wall anchor domain-containing protein</fullName>
    </recommendedName>
</protein>